<keyword evidence="1" id="KW-1133">Transmembrane helix</keyword>
<evidence type="ECO:0000256" key="1">
    <source>
        <dbReference type="SAM" id="Phobius"/>
    </source>
</evidence>
<dbReference type="AlphaFoldDB" id="A0A410FSK7"/>
<protein>
    <submittedName>
        <fullName evidence="2">Uncharacterized protein</fullName>
    </submittedName>
</protein>
<reference evidence="3" key="1">
    <citation type="submission" date="2018-12" db="EMBL/GenBank/DDBJ databases">
        <title>Complete genome sequence of an uncultured bacterium of the candidate phylum Bipolaricaulota.</title>
        <authorList>
            <person name="Kadnikov V.V."/>
            <person name="Mardanov A.V."/>
            <person name="Beletsky A.V."/>
            <person name="Frank Y.A."/>
            <person name="Karnachuk O.V."/>
            <person name="Ravin N.V."/>
        </authorList>
    </citation>
    <scope>NUCLEOTIDE SEQUENCE [LARGE SCALE GENOMIC DNA]</scope>
</reference>
<sequence length="121" mass="13071">MSKWMQMVAVALAAVVGLVPVFAPLGYAQVLPSSSVVLPVGDELEEEDLLNAEGEFWHWIVAGCLGLAHAIAWTIYDAFFDGEPGFQHTRMIVGGSLLLYAGTFALGSQISTVITVLSWFR</sequence>
<proteinExistence type="predicted"/>
<dbReference type="Proteomes" id="UP000287233">
    <property type="component" value="Chromosome"/>
</dbReference>
<evidence type="ECO:0000313" key="2">
    <source>
        <dbReference type="EMBL" id="QAA75974.1"/>
    </source>
</evidence>
<name>A0A410FSK7_BIPS1</name>
<gene>
    <name evidence="2" type="ORF">BIP78_0206</name>
</gene>
<dbReference type="EMBL" id="CP034928">
    <property type="protein sequence ID" value="QAA75974.1"/>
    <property type="molecule type" value="Genomic_DNA"/>
</dbReference>
<keyword evidence="1" id="KW-0472">Membrane</keyword>
<keyword evidence="1" id="KW-0812">Transmembrane</keyword>
<accession>A0A410FSK7</accession>
<evidence type="ECO:0000313" key="3">
    <source>
        <dbReference type="Proteomes" id="UP000287233"/>
    </source>
</evidence>
<organism evidence="2 3">
    <name type="scientific">Bipolaricaulis sibiricus</name>
    <dbReference type="NCBI Taxonomy" id="2501609"/>
    <lineage>
        <taxon>Bacteria</taxon>
        <taxon>Candidatus Bipolaricaulota</taxon>
        <taxon>Candidatus Bipolaricaulia</taxon>
        <taxon>Candidatus Bipolaricaulales</taxon>
        <taxon>Candidatus Bipolaricaulaceae</taxon>
        <taxon>Candidatus Bipolaricaulis</taxon>
    </lineage>
</organism>
<feature type="transmembrane region" description="Helical" evidence="1">
    <location>
        <begin position="56"/>
        <end position="76"/>
    </location>
</feature>
<dbReference type="KEGG" id="bih:BIP78_0206"/>
<feature type="transmembrane region" description="Helical" evidence="1">
    <location>
        <begin position="97"/>
        <end position="120"/>
    </location>
</feature>